<dbReference type="AlphaFoldDB" id="A0A517NB61"/>
<evidence type="ECO:0000313" key="3">
    <source>
        <dbReference type="Proteomes" id="UP000318538"/>
    </source>
</evidence>
<accession>A0A517NB61</accession>
<keyword evidence="3" id="KW-1185">Reference proteome</keyword>
<proteinExistence type="predicted"/>
<reference evidence="2 3" key="1">
    <citation type="submission" date="2019-02" db="EMBL/GenBank/DDBJ databases">
        <title>Deep-cultivation of Planctomycetes and their phenomic and genomic characterization uncovers novel biology.</title>
        <authorList>
            <person name="Wiegand S."/>
            <person name="Jogler M."/>
            <person name="Boedeker C."/>
            <person name="Pinto D."/>
            <person name="Vollmers J."/>
            <person name="Rivas-Marin E."/>
            <person name="Kohn T."/>
            <person name="Peeters S.H."/>
            <person name="Heuer A."/>
            <person name="Rast P."/>
            <person name="Oberbeckmann S."/>
            <person name="Bunk B."/>
            <person name="Jeske O."/>
            <person name="Meyerdierks A."/>
            <person name="Storesund J.E."/>
            <person name="Kallscheuer N."/>
            <person name="Luecker S."/>
            <person name="Lage O.M."/>
            <person name="Pohl T."/>
            <person name="Merkel B.J."/>
            <person name="Hornburger P."/>
            <person name="Mueller R.-W."/>
            <person name="Bruemmer F."/>
            <person name="Labrenz M."/>
            <person name="Spormann A.M."/>
            <person name="Op den Camp H."/>
            <person name="Overmann J."/>
            <person name="Amann R."/>
            <person name="Jetten M.S.M."/>
            <person name="Mascher T."/>
            <person name="Medema M.H."/>
            <person name="Devos D.P."/>
            <person name="Kaster A.-K."/>
            <person name="Ovreas L."/>
            <person name="Rohde M."/>
            <person name="Galperin M.Y."/>
            <person name="Jogler C."/>
        </authorList>
    </citation>
    <scope>NUCLEOTIDE SEQUENCE [LARGE SCALE GENOMIC DNA]</scope>
    <source>
        <strain evidence="2 3">K22_7</strain>
    </source>
</reference>
<dbReference type="Proteomes" id="UP000318538">
    <property type="component" value="Chromosome"/>
</dbReference>
<sequence length="57" mass="5970">MPVASGHRTWHPPMIFSTGPPEGGPAEEIKIAAVIANRGASPTAISCRRYAAKLDAL</sequence>
<protein>
    <submittedName>
        <fullName evidence="2">Uncharacterized protein</fullName>
    </submittedName>
</protein>
<dbReference type="KEGG" id="rlc:K227x_27540"/>
<gene>
    <name evidence="2" type="ORF">K227x_27540</name>
</gene>
<organism evidence="2 3">
    <name type="scientific">Rubripirellula lacrimiformis</name>
    <dbReference type="NCBI Taxonomy" id="1930273"/>
    <lineage>
        <taxon>Bacteria</taxon>
        <taxon>Pseudomonadati</taxon>
        <taxon>Planctomycetota</taxon>
        <taxon>Planctomycetia</taxon>
        <taxon>Pirellulales</taxon>
        <taxon>Pirellulaceae</taxon>
        <taxon>Rubripirellula</taxon>
    </lineage>
</organism>
<dbReference type="EMBL" id="CP036525">
    <property type="protein sequence ID" value="QDT04363.1"/>
    <property type="molecule type" value="Genomic_DNA"/>
</dbReference>
<evidence type="ECO:0000313" key="2">
    <source>
        <dbReference type="EMBL" id="QDT04363.1"/>
    </source>
</evidence>
<name>A0A517NB61_9BACT</name>
<feature type="region of interest" description="Disordered" evidence="1">
    <location>
        <begin position="1"/>
        <end position="23"/>
    </location>
</feature>
<evidence type="ECO:0000256" key="1">
    <source>
        <dbReference type="SAM" id="MobiDB-lite"/>
    </source>
</evidence>